<keyword evidence="2" id="KW-1003">Cell membrane</keyword>
<reference evidence="8" key="1">
    <citation type="submission" date="2018-05" db="EMBL/GenBank/DDBJ databases">
        <authorList>
            <person name="Lanie J.A."/>
            <person name="Ng W.-L."/>
            <person name="Kazmierczak K.M."/>
            <person name="Andrzejewski T.M."/>
            <person name="Davidsen T.M."/>
            <person name="Wayne K.J."/>
            <person name="Tettelin H."/>
            <person name="Glass J.I."/>
            <person name="Rusch D."/>
            <person name="Podicherti R."/>
            <person name="Tsui H.-C.T."/>
            <person name="Winkler M.E."/>
        </authorList>
    </citation>
    <scope>NUCLEOTIDE SEQUENCE</scope>
</reference>
<comment type="subcellular location">
    <subcellularLocation>
        <location evidence="1">Cell membrane</location>
        <topology evidence="1">Multi-pass membrane protein</topology>
    </subcellularLocation>
</comment>
<evidence type="ECO:0000256" key="6">
    <source>
        <dbReference type="ARBA" id="ARBA00023136"/>
    </source>
</evidence>
<dbReference type="InterPro" id="IPR026034">
    <property type="entry name" value="MreD_proteobac"/>
</dbReference>
<dbReference type="PANTHER" id="PTHR37484:SF1">
    <property type="entry name" value="ROD SHAPE-DETERMINING PROTEIN MRED"/>
    <property type="match status" value="1"/>
</dbReference>
<gene>
    <name evidence="8" type="ORF">METZ01_LOCUS302588</name>
</gene>
<dbReference type="Pfam" id="PF04093">
    <property type="entry name" value="MreD"/>
    <property type="match status" value="1"/>
</dbReference>
<feature type="transmembrane region" description="Helical" evidence="7">
    <location>
        <begin position="45"/>
        <end position="75"/>
    </location>
</feature>
<dbReference type="PANTHER" id="PTHR37484">
    <property type="entry name" value="ROD SHAPE-DETERMINING PROTEIN MRED"/>
    <property type="match status" value="1"/>
</dbReference>
<evidence type="ECO:0000256" key="5">
    <source>
        <dbReference type="ARBA" id="ARBA00022989"/>
    </source>
</evidence>
<evidence type="ECO:0000256" key="2">
    <source>
        <dbReference type="ARBA" id="ARBA00022475"/>
    </source>
</evidence>
<dbReference type="GO" id="GO:0008360">
    <property type="term" value="P:regulation of cell shape"/>
    <property type="evidence" value="ECO:0007669"/>
    <property type="project" value="UniProtKB-KW"/>
</dbReference>
<dbReference type="EMBL" id="UINC01094473">
    <property type="protein sequence ID" value="SVC49734.1"/>
    <property type="molecule type" value="Genomic_DNA"/>
</dbReference>
<dbReference type="InterPro" id="IPR007227">
    <property type="entry name" value="Cell_shape_determining_MreD"/>
</dbReference>
<accession>A0A382ML82</accession>
<feature type="transmembrane region" description="Helical" evidence="7">
    <location>
        <begin position="121"/>
        <end position="143"/>
    </location>
</feature>
<evidence type="ECO:0008006" key="9">
    <source>
        <dbReference type="Google" id="ProtNLM"/>
    </source>
</evidence>
<evidence type="ECO:0000256" key="1">
    <source>
        <dbReference type="ARBA" id="ARBA00004651"/>
    </source>
</evidence>
<sequence length="148" mass="16704">MLLSKISIFAFIIGAISLPLVIELSSPLWVLVCFVYWVIYTDGKWIYLSALILGLLMDVLQGGILGQNALSLVISSAFIFNVKKSFFVSNLTTQQVYIFLGSLIYLITFLLIHILVQGFDFSWLILISPFSSAIIWPVIRFILSKLKH</sequence>
<feature type="transmembrane region" description="Helical" evidence="7">
    <location>
        <begin position="7"/>
        <end position="39"/>
    </location>
</feature>
<protein>
    <recommendedName>
        <fullName evidence="9">Rod shape-determining protein MreD</fullName>
    </recommendedName>
</protein>
<keyword evidence="3 7" id="KW-0812">Transmembrane</keyword>
<dbReference type="AlphaFoldDB" id="A0A382ML82"/>
<evidence type="ECO:0000256" key="7">
    <source>
        <dbReference type="SAM" id="Phobius"/>
    </source>
</evidence>
<evidence type="ECO:0000256" key="4">
    <source>
        <dbReference type="ARBA" id="ARBA00022960"/>
    </source>
</evidence>
<dbReference type="GO" id="GO:0005886">
    <property type="term" value="C:plasma membrane"/>
    <property type="evidence" value="ECO:0007669"/>
    <property type="project" value="UniProtKB-SubCell"/>
</dbReference>
<keyword evidence="5 7" id="KW-1133">Transmembrane helix</keyword>
<keyword evidence="4" id="KW-0133">Cell shape</keyword>
<evidence type="ECO:0000256" key="3">
    <source>
        <dbReference type="ARBA" id="ARBA00022692"/>
    </source>
</evidence>
<proteinExistence type="predicted"/>
<keyword evidence="6 7" id="KW-0472">Membrane</keyword>
<dbReference type="NCBIfam" id="TIGR03426">
    <property type="entry name" value="shape_MreD"/>
    <property type="match status" value="1"/>
</dbReference>
<feature type="transmembrane region" description="Helical" evidence="7">
    <location>
        <begin position="96"/>
        <end position="115"/>
    </location>
</feature>
<name>A0A382ML82_9ZZZZ</name>
<organism evidence="8">
    <name type="scientific">marine metagenome</name>
    <dbReference type="NCBI Taxonomy" id="408172"/>
    <lineage>
        <taxon>unclassified sequences</taxon>
        <taxon>metagenomes</taxon>
        <taxon>ecological metagenomes</taxon>
    </lineage>
</organism>
<evidence type="ECO:0000313" key="8">
    <source>
        <dbReference type="EMBL" id="SVC49734.1"/>
    </source>
</evidence>